<gene>
    <name evidence="3" type="primary">ybgC</name>
    <name evidence="3" type="ORF">I7X39_01560</name>
</gene>
<organism evidence="3 4">
    <name type="scientific">Inhella proteolytica</name>
    <dbReference type="NCBI Taxonomy" id="2795029"/>
    <lineage>
        <taxon>Bacteria</taxon>
        <taxon>Pseudomonadati</taxon>
        <taxon>Pseudomonadota</taxon>
        <taxon>Betaproteobacteria</taxon>
        <taxon>Burkholderiales</taxon>
        <taxon>Sphaerotilaceae</taxon>
        <taxon>Inhella</taxon>
    </lineage>
</organism>
<dbReference type="PANTHER" id="PTHR31793">
    <property type="entry name" value="4-HYDROXYBENZOYL-COA THIOESTERASE FAMILY MEMBER"/>
    <property type="match status" value="1"/>
</dbReference>
<dbReference type="GO" id="GO:0047617">
    <property type="term" value="F:fatty acyl-CoA hydrolase activity"/>
    <property type="evidence" value="ECO:0007669"/>
    <property type="project" value="TreeGrafter"/>
</dbReference>
<reference evidence="3" key="1">
    <citation type="submission" date="2020-12" db="EMBL/GenBank/DDBJ databases">
        <title>The genome sequence of Inhella sp. 1Y17.</title>
        <authorList>
            <person name="Liu Y."/>
        </authorList>
    </citation>
    <scope>NUCLEOTIDE SEQUENCE</scope>
    <source>
        <strain evidence="3">1Y17</strain>
    </source>
</reference>
<sequence>MSPSFRLTQRVYWEDTDAGGVVYYANYLRFLERARTDWLRSLGLQQERLRHEAGWVFVVAHVDARYLKPARLDDLLDISAGILQLERASVLFGQQVRRGEELLLDAKVRAACVDAQSFKPRRLPPDLTEQLQGLLSKPA</sequence>
<evidence type="ECO:0000313" key="4">
    <source>
        <dbReference type="Proteomes" id="UP000613266"/>
    </source>
</evidence>
<comment type="caution">
    <text evidence="3">The sequence shown here is derived from an EMBL/GenBank/DDBJ whole genome shotgun (WGS) entry which is preliminary data.</text>
</comment>
<dbReference type="NCBIfam" id="TIGR02799">
    <property type="entry name" value="thio_ybgC"/>
    <property type="match status" value="1"/>
</dbReference>
<dbReference type="FunFam" id="3.10.129.10:FF:000004">
    <property type="entry name" value="Tol-pal system-associated acyl-CoA thioesterase"/>
    <property type="match status" value="1"/>
</dbReference>
<dbReference type="CDD" id="cd00586">
    <property type="entry name" value="4HBT"/>
    <property type="match status" value="1"/>
</dbReference>
<dbReference type="AlphaFoldDB" id="A0A931NF10"/>
<name>A0A931NF10_9BURK</name>
<accession>A0A931NF10</accession>
<dbReference type="InterPro" id="IPR006684">
    <property type="entry name" value="YbgC/YbaW"/>
</dbReference>
<dbReference type="SUPFAM" id="SSF54637">
    <property type="entry name" value="Thioesterase/thiol ester dehydrase-isomerase"/>
    <property type="match status" value="1"/>
</dbReference>
<dbReference type="EMBL" id="JAEDAK010000001">
    <property type="protein sequence ID" value="MBH9575581.1"/>
    <property type="molecule type" value="Genomic_DNA"/>
</dbReference>
<evidence type="ECO:0000256" key="1">
    <source>
        <dbReference type="ARBA" id="ARBA00005953"/>
    </source>
</evidence>
<keyword evidence="2" id="KW-0378">Hydrolase</keyword>
<dbReference type="Proteomes" id="UP000613266">
    <property type="component" value="Unassembled WGS sequence"/>
</dbReference>
<dbReference type="InterPro" id="IPR029069">
    <property type="entry name" value="HotDog_dom_sf"/>
</dbReference>
<evidence type="ECO:0000256" key="2">
    <source>
        <dbReference type="ARBA" id="ARBA00022801"/>
    </source>
</evidence>
<dbReference type="InterPro" id="IPR014166">
    <property type="entry name" value="Tol-Pal_acyl-CoA_thioesterase"/>
</dbReference>
<protein>
    <submittedName>
        <fullName evidence="3">Tol-pal system-associated acyl-CoA thioesterase</fullName>
    </submittedName>
</protein>
<comment type="similarity">
    <text evidence="1">Belongs to the 4-hydroxybenzoyl-CoA thioesterase family.</text>
</comment>
<dbReference type="InterPro" id="IPR050563">
    <property type="entry name" value="4-hydroxybenzoyl-CoA_TE"/>
</dbReference>
<dbReference type="Pfam" id="PF13279">
    <property type="entry name" value="4HBT_2"/>
    <property type="match status" value="1"/>
</dbReference>
<proteinExistence type="inferred from homology"/>
<dbReference type="PANTHER" id="PTHR31793:SF37">
    <property type="entry name" value="ACYL-COA THIOESTER HYDROLASE YBGC"/>
    <property type="match status" value="1"/>
</dbReference>
<dbReference type="NCBIfam" id="TIGR00051">
    <property type="entry name" value="YbgC/FadM family acyl-CoA thioesterase"/>
    <property type="match status" value="1"/>
</dbReference>
<dbReference type="Gene3D" id="3.10.129.10">
    <property type="entry name" value="Hotdog Thioesterase"/>
    <property type="match status" value="1"/>
</dbReference>
<dbReference type="RefSeq" id="WP_198109192.1">
    <property type="nucleotide sequence ID" value="NZ_JAEDAK010000001.1"/>
</dbReference>
<dbReference type="PIRSF" id="PIRSF003230">
    <property type="entry name" value="YbgC"/>
    <property type="match status" value="1"/>
</dbReference>
<keyword evidence="4" id="KW-1185">Reference proteome</keyword>
<evidence type="ECO:0000313" key="3">
    <source>
        <dbReference type="EMBL" id="MBH9575581.1"/>
    </source>
</evidence>